<gene>
    <name evidence="2" type="ORF">IMZ08_05935</name>
</gene>
<keyword evidence="3" id="KW-1185">Reference proteome</keyword>
<keyword evidence="1" id="KW-0812">Transmembrane</keyword>
<comment type="caution">
    <text evidence="2">The sequence shown here is derived from an EMBL/GenBank/DDBJ whole genome shotgun (WGS) entry which is preliminary data.</text>
</comment>
<keyword evidence="1" id="KW-1133">Transmembrane helix</keyword>
<dbReference type="RefSeq" id="WP_193535076.1">
    <property type="nucleotide sequence ID" value="NZ_JADCLJ010000011.1"/>
</dbReference>
<evidence type="ECO:0000313" key="2">
    <source>
        <dbReference type="EMBL" id="MBE4907603.1"/>
    </source>
</evidence>
<name>A0ABR9QGK5_9BACI</name>
<evidence type="ECO:0000313" key="3">
    <source>
        <dbReference type="Proteomes" id="UP001516662"/>
    </source>
</evidence>
<reference evidence="2 3" key="1">
    <citation type="submission" date="2020-10" db="EMBL/GenBank/DDBJ databases">
        <title>Bacillus sp. HD4P25, an endophyte from a halophyte.</title>
        <authorList>
            <person name="Sun J.-Q."/>
        </authorList>
    </citation>
    <scope>NUCLEOTIDE SEQUENCE [LARGE SCALE GENOMIC DNA]</scope>
    <source>
        <strain evidence="2 3">YIM 93174</strain>
    </source>
</reference>
<keyword evidence="1" id="KW-0472">Membrane</keyword>
<evidence type="ECO:0000256" key="1">
    <source>
        <dbReference type="SAM" id="Phobius"/>
    </source>
</evidence>
<accession>A0ABR9QGK5</accession>
<organism evidence="2 3">
    <name type="scientific">Litchfieldia luteola</name>
    <dbReference type="NCBI Taxonomy" id="682179"/>
    <lineage>
        <taxon>Bacteria</taxon>
        <taxon>Bacillati</taxon>
        <taxon>Bacillota</taxon>
        <taxon>Bacilli</taxon>
        <taxon>Bacillales</taxon>
        <taxon>Bacillaceae</taxon>
        <taxon>Litchfieldia</taxon>
    </lineage>
</organism>
<dbReference type="Proteomes" id="UP001516662">
    <property type="component" value="Unassembled WGS sequence"/>
</dbReference>
<dbReference type="EMBL" id="JADCLJ010000011">
    <property type="protein sequence ID" value="MBE4907603.1"/>
    <property type="molecule type" value="Genomic_DNA"/>
</dbReference>
<feature type="transmembrane region" description="Helical" evidence="1">
    <location>
        <begin position="51"/>
        <end position="71"/>
    </location>
</feature>
<sequence>MKEKWDYPDQEKNNLRFEQKHKQYVLQNVRNLKDTNTQNEPNRLGRFATRISFTGVAIAALVFLLIGSTYVSPAMAKVVSTIPYLSQFIKQEEHKVELFDTVYNVIRENEYKLGDIQIKNNKIIVSIAGTKEEVSNTEDEVISNLNTALQSKDLGKFEIQVKDVKEQPAYLYKPRPEEIENEKKAEELKAKITVLLEELNYELAFPLEVRFTDNFMYVSVFKTEKGTKELKARLKEISAEHGEFRMRITQIDRKAREQEIRMGGIVQTIGIGLMENKDFKVTGFSFSFHPYPLQFTLKTSIKSSDPDAKEYVERIEKEINDFIKLDERTKDVRNEEYELTILSKDKKKLN</sequence>
<proteinExistence type="predicted"/>
<protein>
    <submittedName>
        <fullName evidence="2">DUF4030 domain-containing protein</fullName>
    </submittedName>
</protein>